<name>K0K6N6_SACES</name>
<proteinExistence type="predicted"/>
<dbReference type="InterPro" id="IPR011009">
    <property type="entry name" value="Kinase-like_dom_sf"/>
</dbReference>
<dbReference type="AlphaFoldDB" id="K0K6N6"/>
<keyword evidence="3" id="KW-1185">Reference proteome</keyword>
<dbReference type="GO" id="GO:0005524">
    <property type="term" value="F:ATP binding"/>
    <property type="evidence" value="ECO:0007669"/>
    <property type="project" value="InterPro"/>
</dbReference>
<dbReference type="GO" id="GO:0004672">
    <property type="term" value="F:protein kinase activity"/>
    <property type="evidence" value="ECO:0007669"/>
    <property type="project" value="InterPro"/>
</dbReference>
<dbReference type="PATRIC" id="fig|1179773.3.peg.4981"/>
<dbReference type="KEGG" id="sesp:BN6_49640"/>
<dbReference type="InterPro" id="IPR000719">
    <property type="entry name" value="Prot_kinase_dom"/>
</dbReference>
<dbReference type="Gene3D" id="1.10.510.10">
    <property type="entry name" value="Transferase(Phosphotransferase) domain 1"/>
    <property type="match status" value="1"/>
</dbReference>
<dbReference type="eggNOG" id="COG4248">
    <property type="taxonomic scope" value="Bacteria"/>
</dbReference>
<dbReference type="PROSITE" id="PS50011">
    <property type="entry name" value="PROTEIN_KINASE_DOM"/>
    <property type="match status" value="1"/>
</dbReference>
<organism evidence="2 3">
    <name type="scientific">Saccharothrix espanaensis (strain ATCC 51144 / DSM 44229 / JCM 9112 / NBRC 15066 / NRRL 15764)</name>
    <dbReference type="NCBI Taxonomy" id="1179773"/>
    <lineage>
        <taxon>Bacteria</taxon>
        <taxon>Bacillati</taxon>
        <taxon>Actinomycetota</taxon>
        <taxon>Actinomycetes</taxon>
        <taxon>Pseudonocardiales</taxon>
        <taxon>Pseudonocardiaceae</taxon>
        <taxon>Saccharothrix</taxon>
    </lineage>
</organism>
<protein>
    <recommendedName>
        <fullName evidence="1">Protein kinase domain-containing protein</fullName>
    </recommendedName>
</protein>
<reference evidence="2 3" key="1">
    <citation type="journal article" date="2012" name="BMC Genomics">
        <title>Complete genome sequence of Saccharothrix espanaensis DSM 44229T and comparison to the other completely sequenced Pseudonocardiaceae.</title>
        <authorList>
            <person name="Strobel T."/>
            <person name="Al-Dilaimi A."/>
            <person name="Blom J."/>
            <person name="Gessner A."/>
            <person name="Kalinowski J."/>
            <person name="Luzhetska M."/>
            <person name="Puhler A."/>
            <person name="Szczepanowski R."/>
            <person name="Bechthold A."/>
            <person name="Ruckert C."/>
        </authorList>
    </citation>
    <scope>NUCLEOTIDE SEQUENCE [LARGE SCALE GENOMIC DNA]</scope>
    <source>
        <strain evidence="3">ATCC 51144 / DSM 44229 / JCM 9112 / NBRC 15066 / NRRL 15764</strain>
    </source>
</reference>
<dbReference type="Proteomes" id="UP000006281">
    <property type="component" value="Chromosome"/>
</dbReference>
<dbReference type="HOGENOM" id="CLU_908374_0_0_11"/>
<accession>K0K6N6</accession>
<dbReference type="EMBL" id="HE804045">
    <property type="protein sequence ID" value="CCH32233.1"/>
    <property type="molecule type" value="Genomic_DNA"/>
</dbReference>
<evidence type="ECO:0000313" key="2">
    <source>
        <dbReference type="EMBL" id="CCH32233.1"/>
    </source>
</evidence>
<dbReference type="SUPFAM" id="SSF56112">
    <property type="entry name" value="Protein kinase-like (PK-like)"/>
    <property type="match status" value="1"/>
</dbReference>
<feature type="domain" description="Protein kinase" evidence="1">
    <location>
        <begin position="29"/>
        <end position="302"/>
    </location>
</feature>
<evidence type="ECO:0000259" key="1">
    <source>
        <dbReference type="PROSITE" id="PS50011"/>
    </source>
</evidence>
<evidence type="ECO:0000313" key="3">
    <source>
        <dbReference type="Proteomes" id="UP000006281"/>
    </source>
</evidence>
<gene>
    <name evidence="2" type="ordered locus">BN6_49640</name>
</gene>
<dbReference type="STRING" id="1179773.BN6_49640"/>
<sequence>MTEHVTGHHVTGHVNGHVGGHAVTLAEIGPLGPLLGSGGQARVFSAPHAVLPDVPGPLVYKQYKAGHAPPQGLAAVVRRRLRLDEDTRVRLDRSTAWPVRTVEQEGGGVLGVLMRLIPEAYFENRVMPSGASARSLREVQHLFVDPERSLRLGMPVPGLAGRLLVCRDFAYALHLLHRANLVVGDINPKNAVFQLVQRPCVMLVDCDAIRIKGAVAVVRQLNAPDWEPPEDTLNQPTDCYKFGLFVLRCLTPGPFASTSRDPERLAGLLPAEGMRLLRAALGDDPDLRPSAGEWGRYFDSVLFPPEQAATRSTGGWRRDPHTRRWVPVT</sequence>